<dbReference type="PANTHER" id="PTHR10578:SF143">
    <property type="entry name" value="FMN-DEPENDENT ALPHA-HYDROXY ACID DEHYDROGENASE PB1A11.03"/>
    <property type="match status" value="1"/>
</dbReference>
<keyword evidence="2" id="KW-0560">Oxidoreductase</keyword>
<evidence type="ECO:0000313" key="7">
    <source>
        <dbReference type="EMBL" id="EKV30147.1"/>
    </source>
</evidence>
<feature type="binding site" evidence="5">
    <location>
        <position position="320"/>
    </location>
    <ligand>
        <name>glyoxylate</name>
        <dbReference type="ChEBI" id="CHEBI:36655"/>
    </ligand>
</feature>
<feature type="active site" description="Proton acceptor" evidence="4">
    <location>
        <position position="317"/>
    </location>
</feature>
<comment type="caution">
    <text evidence="7">The sequence shown here is derived from an EMBL/GenBank/DDBJ whole genome shotgun (WGS) entry which is preliminary data.</text>
</comment>
<dbReference type="InterPro" id="IPR013785">
    <property type="entry name" value="Aldolase_TIM"/>
</dbReference>
<evidence type="ECO:0000313" key="8">
    <source>
        <dbReference type="Proteomes" id="UP000009881"/>
    </source>
</evidence>
<dbReference type="STRING" id="1238182.C882_4547"/>
<feature type="binding site" evidence="5">
    <location>
        <position position="315"/>
    </location>
    <ligand>
        <name>FMN</name>
        <dbReference type="ChEBI" id="CHEBI:58210"/>
    </ligand>
</feature>
<dbReference type="AlphaFoldDB" id="K9GY35"/>
<feature type="binding site" evidence="5">
    <location>
        <begin position="348"/>
        <end position="352"/>
    </location>
    <ligand>
        <name>FMN</name>
        <dbReference type="ChEBI" id="CHEBI:58210"/>
    </ligand>
</feature>
<evidence type="ECO:0000256" key="3">
    <source>
        <dbReference type="ARBA" id="ARBA00024042"/>
    </source>
</evidence>
<dbReference type="PROSITE" id="PS51349">
    <property type="entry name" value="FMN_HYDROXY_ACID_DH_2"/>
    <property type="match status" value="1"/>
</dbReference>
<feature type="domain" description="FMN hydroxy acid dehydrogenase" evidence="6">
    <location>
        <begin position="21"/>
        <end position="422"/>
    </location>
</feature>
<comment type="cofactor">
    <cofactor evidence="1">
        <name>FMN</name>
        <dbReference type="ChEBI" id="CHEBI:58210"/>
    </cofactor>
</comment>
<dbReference type="RefSeq" id="WP_009540655.1">
    <property type="nucleotide sequence ID" value="NZ_ANHY01000009.1"/>
</dbReference>
<feature type="binding site" evidence="5">
    <location>
        <position position="317"/>
    </location>
    <ligand>
        <name>glyoxylate</name>
        <dbReference type="ChEBI" id="CHEBI:36655"/>
    </ligand>
</feature>
<feature type="binding site" evidence="5">
    <location>
        <position position="293"/>
    </location>
    <ligand>
        <name>FMN</name>
        <dbReference type="ChEBI" id="CHEBI:58210"/>
    </ligand>
</feature>
<dbReference type="InterPro" id="IPR037396">
    <property type="entry name" value="FMN_HAD"/>
</dbReference>
<evidence type="ECO:0000256" key="1">
    <source>
        <dbReference type="ARBA" id="ARBA00001917"/>
    </source>
</evidence>
<evidence type="ECO:0000256" key="5">
    <source>
        <dbReference type="PIRSR" id="PIRSR000138-2"/>
    </source>
</evidence>
<dbReference type="InterPro" id="IPR012133">
    <property type="entry name" value="Alpha-hydoxy_acid_DH_FMN"/>
</dbReference>
<keyword evidence="8" id="KW-1185">Reference proteome</keyword>
<dbReference type="GO" id="GO:0010181">
    <property type="term" value="F:FMN binding"/>
    <property type="evidence" value="ECO:0007669"/>
    <property type="project" value="InterPro"/>
</dbReference>
<dbReference type="SUPFAM" id="SSF51395">
    <property type="entry name" value="FMN-linked oxidoreductases"/>
    <property type="match status" value="1"/>
</dbReference>
<feature type="binding site" evidence="5">
    <location>
        <position position="189"/>
    </location>
    <ligand>
        <name>glyoxylate</name>
        <dbReference type="ChEBI" id="CHEBI:36655"/>
    </ligand>
</feature>
<keyword evidence="5" id="KW-0285">Flavoprotein</keyword>
<feature type="binding site" evidence="5">
    <location>
        <position position="180"/>
    </location>
    <ligand>
        <name>FMN</name>
        <dbReference type="ChEBI" id="CHEBI:58210"/>
    </ligand>
</feature>
<sequence length="423" mass="45305">MTTSPGRKRQASIYLAGMAGRRPRVPVDPDRLEQAALRKMSARAGAYVAGGAGAERTMAANRAAFDRWRLVPRMLRDVSTRDLSVELFGRRLPAPLLVAPIGVLEMAHREADLAAARAAASLGLPLIASSQASRPMEAIAEAGGRNAPRWFQLYWSVRDDLAESFVQRAEKAGYEAIVLTLDTTLLGWRPRDLDLGYLPFLRARGIANYISDPVFRALPAEAATAERPAAGLGALGSVLELLRAWPTAPLQALRSGEALEAVRKFIAVYSRPNLTWDDIPRLRQMTRLPILLKGVLHEGDARRAMDLGVDGLIVSNHGGRQVDGGVAALDALPEVVAAVDGRAPVLFDSGVRTGADVLKALCLGARAVLVGRPYVYGLALDGEAGVRAVLENLLAEMDLTLGLIGCRSVAELGVDTLSPLPNR</sequence>
<protein>
    <submittedName>
        <fullName evidence="7">L-lactate dehydrogenase</fullName>
    </submittedName>
</protein>
<dbReference type="PIRSF" id="PIRSF000138">
    <property type="entry name" value="Al-hdrx_acd_dh"/>
    <property type="match status" value="1"/>
</dbReference>
<organism evidence="7 8">
    <name type="scientific">Caenispirillum salinarum AK4</name>
    <dbReference type="NCBI Taxonomy" id="1238182"/>
    <lineage>
        <taxon>Bacteria</taxon>
        <taxon>Pseudomonadati</taxon>
        <taxon>Pseudomonadota</taxon>
        <taxon>Alphaproteobacteria</taxon>
        <taxon>Rhodospirillales</taxon>
        <taxon>Novispirillaceae</taxon>
        <taxon>Caenispirillum</taxon>
    </lineage>
</organism>
<evidence type="ECO:0000256" key="4">
    <source>
        <dbReference type="PIRSR" id="PIRSR000138-1"/>
    </source>
</evidence>
<evidence type="ECO:0000259" key="6">
    <source>
        <dbReference type="PROSITE" id="PS51349"/>
    </source>
</evidence>
<dbReference type="Pfam" id="PF01070">
    <property type="entry name" value="FMN_dh"/>
    <property type="match status" value="1"/>
</dbReference>
<accession>K9GY35</accession>
<feature type="binding site" evidence="5">
    <location>
        <position position="152"/>
    </location>
    <ligand>
        <name>FMN</name>
        <dbReference type="ChEBI" id="CHEBI:58210"/>
    </ligand>
</feature>
<proteinExistence type="inferred from homology"/>
<dbReference type="EMBL" id="ANHY01000009">
    <property type="protein sequence ID" value="EKV30147.1"/>
    <property type="molecule type" value="Genomic_DNA"/>
</dbReference>
<comment type="similarity">
    <text evidence="3">Belongs to the FMN-dependent alpha-hydroxy acid dehydrogenase family.</text>
</comment>
<dbReference type="Proteomes" id="UP000009881">
    <property type="component" value="Unassembled WGS sequence"/>
</dbReference>
<dbReference type="PANTHER" id="PTHR10578">
    <property type="entry name" value="S -2-HYDROXY-ACID OXIDASE-RELATED"/>
    <property type="match status" value="1"/>
</dbReference>
<feature type="binding site" evidence="5">
    <location>
        <begin position="100"/>
        <end position="102"/>
    </location>
    <ligand>
        <name>FMN</name>
        <dbReference type="ChEBI" id="CHEBI:58210"/>
    </ligand>
</feature>
<evidence type="ECO:0000256" key="2">
    <source>
        <dbReference type="ARBA" id="ARBA00023002"/>
    </source>
</evidence>
<dbReference type="PATRIC" id="fig|1238182.3.peg.2210"/>
<dbReference type="InterPro" id="IPR008259">
    <property type="entry name" value="FMN_hydac_DH_AS"/>
</dbReference>
<dbReference type="GO" id="GO:0016491">
    <property type="term" value="F:oxidoreductase activity"/>
    <property type="evidence" value="ECO:0007669"/>
    <property type="project" value="UniProtKB-KW"/>
</dbReference>
<name>K9GY35_9PROT</name>
<dbReference type="PROSITE" id="PS00557">
    <property type="entry name" value="FMN_HYDROXY_ACID_DH_1"/>
    <property type="match status" value="1"/>
</dbReference>
<dbReference type="eggNOG" id="COG1304">
    <property type="taxonomic scope" value="Bacteria"/>
</dbReference>
<feature type="binding site" evidence="5">
    <location>
        <position position="47"/>
    </location>
    <ligand>
        <name>glyoxylate</name>
        <dbReference type="ChEBI" id="CHEBI:36655"/>
    </ligand>
</feature>
<feature type="binding site" evidence="5">
    <location>
        <position position="129"/>
    </location>
    <ligand>
        <name>FMN</name>
        <dbReference type="ChEBI" id="CHEBI:58210"/>
    </ligand>
</feature>
<keyword evidence="5" id="KW-0288">FMN</keyword>
<gene>
    <name evidence="7" type="ORF">C882_4547</name>
</gene>
<dbReference type="Gene3D" id="3.20.20.70">
    <property type="entry name" value="Aldolase class I"/>
    <property type="match status" value="1"/>
</dbReference>
<dbReference type="OrthoDB" id="9770452at2"/>
<dbReference type="InterPro" id="IPR000262">
    <property type="entry name" value="FMN-dep_DH"/>
</dbReference>
<feature type="binding site" evidence="5">
    <location>
        <position position="154"/>
    </location>
    <ligand>
        <name>glyoxylate</name>
        <dbReference type="ChEBI" id="CHEBI:36655"/>
    </ligand>
</feature>
<reference evidence="7 8" key="1">
    <citation type="journal article" date="2013" name="Genome Announc.">
        <title>Draft Genome Sequence of an Alphaproteobacterium, Caenispirillum salinarum AK4(T), Isolated from a Solar Saltern.</title>
        <authorList>
            <person name="Khatri I."/>
            <person name="Singh A."/>
            <person name="Korpole S."/>
            <person name="Pinnaka A.K."/>
            <person name="Subramanian S."/>
        </authorList>
    </citation>
    <scope>NUCLEOTIDE SEQUENCE [LARGE SCALE GENOMIC DNA]</scope>
    <source>
        <strain evidence="7 8">AK4</strain>
    </source>
</reference>
<feature type="binding site" evidence="5">
    <location>
        <begin position="371"/>
        <end position="372"/>
    </location>
    <ligand>
        <name>FMN</name>
        <dbReference type="ChEBI" id="CHEBI:58210"/>
    </ligand>
</feature>